<organism evidence="2 3">
    <name type="scientific">Sinanodonta woodiana</name>
    <name type="common">Chinese pond mussel</name>
    <name type="synonym">Anodonta woodiana</name>
    <dbReference type="NCBI Taxonomy" id="1069815"/>
    <lineage>
        <taxon>Eukaryota</taxon>
        <taxon>Metazoa</taxon>
        <taxon>Spiralia</taxon>
        <taxon>Lophotrochozoa</taxon>
        <taxon>Mollusca</taxon>
        <taxon>Bivalvia</taxon>
        <taxon>Autobranchia</taxon>
        <taxon>Heteroconchia</taxon>
        <taxon>Palaeoheterodonta</taxon>
        <taxon>Unionida</taxon>
        <taxon>Unionoidea</taxon>
        <taxon>Unionidae</taxon>
        <taxon>Unioninae</taxon>
        <taxon>Sinanodonta</taxon>
    </lineage>
</organism>
<dbReference type="Pfam" id="PF14817">
    <property type="entry name" value="HAUS5"/>
    <property type="match status" value="1"/>
</dbReference>
<keyword evidence="3" id="KW-1185">Reference proteome</keyword>
<dbReference type="Proteomes" id="UP001634394">
    <property type="component" value="Unassembled WGS sequence"/>
</dbReference>
<dbReference type="PANTHER" id="PTHR28588">
    <property type="entry name" value="HAUS AUGMIN-LIKE COMPLEX SUBUNIT 5"/>
    <property type="match status" value="1"/>
</dbReference>
<dbReference type="InterPro" id="IPR029131">
    <property type="entry name" value="HAUS5"/>
</dbReference>
<proteinExistence type="predicted"/>
<dbReference type="EMBL" id="JBJQND010000002">
    <property type="protein sequence ID" value="KAL3887122.1"/>
    <property type="molecule type" value="Genomic_DNA"/>
</dbReference>
<dbReference type="PANTHER" id="PTHR28588:SF1">
    <property type="entry name" value="HAUS AUGMIN-LIKE COMPLEX SUBUNIT 5"/>
    <property type="match status" value="1"/>
</dbReference>
<feature type="coiled-coil region" evidence="1">
    <location>
        <begin position="90"/>
        <end position="152"/>
    </location>
</feature>
<evidence type="ECO:0000313" key="3">
    <source>
        <dbReference type="Proteomes" id="UP001634394"/>
    </source>
</evidence>
<keyword evidence="1" id="KW-0175">Coiled coil</keyword>
<dbReference type="Gene3D" id="1.20.5.170">
    <property type="match status" value="1"/>
</dbReference>
<evidence type="ECO:0008006" key="4">
    <source>
        <dbReference type="Google" id="ProtNLM"/>
    </source>
</evidence>
<gene>
    <name evidence="2" type="ORF">ACJMK2_027077</name>
</gene>
<accession>A0ABD3XQ35</accession>
<name>A0ABD3XQ35_SINWO</name>
<comment type="caution">
    <text evidence="2">The sequence shown here is derived from an EMBL/GenBank/DDBJ whole genome shotgun (WGS) entry which is preliminary data.</text>
</comment>
<dbReference type="AlphaFoldDB" id="A0ABD3XQ35"/>
<evidence type="ECO:0000313" key="2">
    <source>
        <dbReference type="EMBL" id="KAL3887123.1"/>
    </source>
</evidence>
<protein>
    <recommendedName>
        <fullName evidence="4">HAUS augmin-like complex subunit 5</fullName>
    </recommendedName>
</protein>
<evidence type="ECO:0000256" key="1">
    <source>
        <dbReference type="SAM" id="Coils"/>
    </source>
</evidence>
<reference evidence="2 3" key="1">
    <citation type="submission" date="2024-11" db="EMBL/GenBank/DDBJ databases">
        <title>Chromosome-level genome assembly of the freshwater bivalve Anodonta woodiana.</title>
        <authorList>
            <person name="Chen X."/>
        </authorList>
    </citation>
    <scope>NUCLEOTIDE SEQUENCE [LARGE SCALE GENOMIC DNA]</scope>
    <source>
        <strain evidence="2">MN2024</strain>
        <tissue evidence="2">Gills</tissue>
    </source>
</reference>
<dbReference type="EMBL" id="JBJQND010000002">
    <property type="protein sequence ID" value="KAL3887123.1"/>
    <property type="molecule type" value="Genomic_DNA"/>
</dbReference>
<sequence>MAQNRDEDLATRLHDWAINEMHYHSQGRHVNTKLPTSEDFKQICRGQAVDILKWIITNVHSAQTVKKVKGNLALKGERIQPSYKVKYGQEEKYNKEKSELLENRSELSQEVNYVLRDISHLDNDMARLQKDIAETEHEYQEQRSRIRDIQRKSALIETHSLKCRETIQEYEEYAKRINAKVEAITSCVKKGSEAETFYSRKKSAEDGSDGITSALESACGKNVRECCEAVGSFLNQVLQGSFGGNKAEMSQAKNLLWSQVELTSREFSPQQIVLALTSNTQEASFVLREKTSRIDIRADAQKLRFKYEKSGELHDLSSSPSVVQSVHELLSEREAAHFYRFIETEKFNNEAWKQEQKIQDVSGQIDKLLKKKFTQKAADLKLARAMLDTEADLAGKRTILHYLTEEGDRLRELMAKNAHEQEILYTKYQRIQDFKDLADKKQDLIRVLVKQNTNAQSRLDTQKQEIVSYIDRCLSSHHSQTHRLTTGLKGRVSTEIEMFASLNLPYLMFSSVDSSLKNAVIDLSINHTRAPTVRPVFKKVLQCLNFPEFQAAEQLLPWILRTRSDNDIILYRLDLEKSAVQRFHPSDKEKDIASTIAELCEVVTEQDKKQMSELLPVLQRKINKTGKALTDCIKVKDDVLAWWEQPAQSCAPWVTVDGHTLQHWIDKWTVLVTKLRQMLVK</sequence>